<evidence type="ECO:0000313" key="2">
    <source>
        <dbReference type="EMBL" id="MBB2996884.1"/>
    </source>
</evidence>
<dbReference type="RefSeq" id="WP_183512458.1">
    <property type="nucleotide sequence ID" value="NZ_BAABGK010000095.1"/>
</dbReference>
<protein>
    <recommendedName>
        <fullName evidence="1">HNH nuclease domain-containing protein</fullName>
    </recommendedName>
</protein>
<dbReference type="AlphaFoldDB" id="A0A839QQ54"/>
<evidence type="ECO:0000259" key="1">
    <source>
        <dbReference type="SMART" id="SM00507"/>
    </source>
</evidence>
<feature type="domain" description="HNH nuclease" evidence="1">
    <location>
        <begin position="445"/>
        <end position="497"/>
    </location>
</feature>
<dbReference type="Proteomes" id="UP000523000">
    <property type="component" value="Unassembled WGS sequence"/>
</dbReference>
<sequence length="551" mass="58496">MNTDPNVTTLMLALSATSDPLRQLAAADDFRASLFHGFIGSETTPVRAAALVALVERGHRITGHGQVLAAHAAQRTLVHELDDARLTSIDAALEPSGAFASGATDLPSEDYSPRAGKPLFRDATEFLHRRLCITRTEAGNRIASAALLLPGTDDYGLPRPARFPLLGGLLGTAEADPGNLTSAARKLAELRLSSDRLPDGPVIATDLERAVAESVRTQDSRGTRAVLQQLEAGLEAAALDPSPEELHARQGMFFVSSRRGLDEWKVLCTADQSEVLLTCFDTINNPRLKTNRVPATWSGGASASVVGSRSDAAAPAPPSWFGIEATDPRAATGPGGIGDGSQTTGGWDSTTAQRRLELLITACRGELSGTGASGPKRPRTQLVVSIDYRSLLGQLEAAGSTAHGAQLAPATIRRLACDAEVIPLLLDTNGRVLDLGRSTRKFPTHQRVAIAHRDRGCVFPGCTEPPEHCEIHHVEFWRDGGVTSVDNGAMLCVSHHHVAHLGAFGIKVVNGVPYVLPPTSLDPLRRPIRNTYWHPELIGNPQPPGSIPGVA</sequence>
<dbReference type="CDD" id="cd00085">
    <property type="entry name" value="HNHc"/>
    <property type="match status" value="1"/>
</dbReference>
<comment type="caution">
    <text evidence="2">The sequence shown here is derived from an EMBL/GenBank/DDBJ whole genome shotgun (WGS) entry which is preliminary data.</text>
</comment>
<dbReference type="EMBL" id="JACHVS010000002">
    <property type="protein sequence ID" value="MBB2996884.1"/>
    <property type="molecule type" value="Genomic_DNA"/>
</dbReference>
<dbReference type="InterPro" id="IPR003870">
    <property type="entry name" value="DUF222"/>
</dbReference>
<dbReference type="InterPro" id="IPR003615">
    <property type="entry name" value="HNH_nuc"/>
</dbReference>
<keyword evidence="3" id="KW-1185">Reference proteome</keyword>
<reference evidence="2 3" key="1">
    <citation type="submission" date="2020-08" db="EMBL/GenBank/DDBJ databases">
        <title>Sequencing the genomes of 1000 actinobacteria strains.</title>
        <authorList>
            <person name="Klenk H.-P."/>
        </authorList>
    </citation>
    <scope>NUCLEOTIDE SEQUENCE [LARGE SCALE GENOMIC DNA]</scope>
    <source>
        <strain evidence="2 3">DSM 22826</strain>
    </source>
</reference>
<accession>A0A839QQ54</accession>
<dbReference type="SMART" id="SM00507">
    <property type="entry name" value="HNHc"/>
    <property type="match status" value="1"/>
</dbReference>
<dbReference type="Pfam" id="PF02720">
    <property type="entry name" value="DUF222"/>
    <property type="match status" value="1"/>
</dbReference>
<gene>
    <name evidence="2" type="ORF">E9229_003131</name>
</gene>
<evidence type="ECO:0000313" key="3">
    <source>
        <dbReference type="Proteomes" id="UP000523000"/>
    </source>
</evidence>
<name>A0A839QQ54_9MICC</name>
<organism evidence="2 3">
    <name type="scientific">Paeniglutamicibacter cryotolerans</name>
    <dbReference type="NCBI Taxonomy" id="670079"/>
    <lineage>
        <taxon>Bacteria</taxon>
        <taxon>Bacillati</taxon>
        <taxon>Actinomycetota</taxon>
        <taxon>Actinomycetes</taxon>
        <taxon>Micrococcales</taxon>
        <taxon>Micrococcaceae</taxon>
        <taxon>Paeniglutamicibacter</taxon>
    </lineage>
</organism>
<proteinExistence type="predicted"/>